<evidence type="ECO:0000313" key="1">
    <source>
        <dbReference type="EMBL" id="SNS21875.1"/>
    </source>
</evidence>
<accession>A0A239CNY8</accession>
<protein>
    <submittedName>
        <fullName evidence="1">AntA/AntB antirepressor</fullName>
    </submittedName>
</protein>
<proteinExistence type="predicted"/>
<name>A0A239CNY8_9FIRM</name>
<gene>
    <name evidence="1" type="ORF">SAMN05446037_100676</name>
</gene>
<keyword evidence="2" id="KW-1185">Reference proteome</keyword>
<dbReference type="AlphaFoldDB" id="A0A239CNY8"/>
<dbReference type="Proteomes" id="UP000198304">
    <property type="component" value="Unassembled WGS sequence"/>
</dbReference>
<evidence type="ECO:0000313" key="2">
    <source>
        <dbReference type="Proteomes" id="UP000198304"/>
    </source>
</evidence>
<sequence length="77" mass="8780">MANGNETVDFAVSLEFAKHIAMMARTAKSHEYRSYFLELEKKWNSPEVVMARALKMAESRISQLQGTIEEQKPFGIS</sequence>
<dbReference type="EMBL" id="FZOJ01000006">
    <property type="protein sequence ID" value="SNS21875.1"/>
    <property type="molecule type" value="Genomic_DNA"/>
</dbReference>
<reference evidence="1 2" key="1">
    <citation type="submission" date="2017-06" db="EMBL/GenBank/DDBJ databases">
        <authorList>
            <person name="Kim H.J."/>
            <person name="Triplett B.A."/>
        </authorList>
    </citation>
    <scope>NUCLEOTIDE SEQUENCE [LARGE SCALE GENOMIC DNA]</scope>
    <source>
        <strain evidence="1 2">SCA</strain>
    </source>
</reference>
<organism evidence="1 2">
    <name type="scientific">Anaerovirgula multivorans</name>
    <dbReference type="NCBI Taxonomy" id="312168"/>
    <lineage>
        <taxon>Bacteria</taxon>
        <taxon>Bacillati</taxon>
        <taxon>Bacillota</taxon>
        <taxon>Clostridia</taxon>
        <taxon>Peptostreptococcales</taxon>
        <taxon>Natronincolaceae</taxon>
        <taxon>Anaerovirgula</taxon>
    </lineage>
</organism>